<name>A0AA35J801_SACK1</name>
<proteinExistence type="predicted"/>
<organism evidence="1 2">
    <name type="scientific">Saccharomyces kudriavzevii (strain ATCC MYA-4449 / AS 2.2408 / CBS 8840 / NBRC 1802 / NCYC 2889)</name>
    <name type="common">Yeast</name>
    <dbReference type="NCBI Taxonomy" id="226230"/>
    <lineage>
        <taxon>Eukaryota</taxon>
        <taxon>Fungi</taxon>
        <taxon>Dikarya</taxon>
        <taxon>Ascomycota</taxon>
        <taxon>Saccharomycotina</taxon>
        <taxon>Saccharomycetes</taxon>
        <taxon>Saccharomycetales</taxon>
        <taxon>Saccharomycetaceae</taxon>
        <taxon>Saccharomyces</taxon>
    </lineage>
</organism>
<dbReference type="EMBL" id="OX365909">
    <property type="protein sequence ID" value="CAI4049640.1"/>
    <property type="molecule type" value="Genomic_DNA"/>
</dbReference>
<accession>A0AA35J801</accession>
<protein>
    <submittedName>
        <fullName evidence="1">Uncharacterized protein</fullName>
    </submittedName>
</protein>
<evidence type="ECO:0000313" key="1">
    <source>
        <dbReference type="EMBL" id="CAI4049640.1"/>
    </source>
</evidence>
<sequence>MLGLGQSAQAYANDGDANMNQAKSKKPGIPGCGMANDLEYPHGDKRSSSNQHHLGILPSECPGPTLNTGAGSVGIPGCGKVTNKVVNDHDGSTRSTLANFDVSKMTEARMNSRNVPPGCQNTSMPHFDGSIDQHIPGAGSPQPKSHHIDAWNSISSCGADNNNQDMMHPQAAPLDRYSEHMVRNETSDNATSSYTVHAHGSPANISSATQKVDGRKNHEYGMNDRHTVPRDCVTADTNPSTNRISATGPNIANVKNEVLHD</sequence>
<keyword evidence="2" id="KW-1185">Reference proteome</keyword>
<reference evidence="1" key="1">
    <citation type="submission" date="2022-10" db="EMBL/GenBank/DDBJ databases">
        <authorList>
            <person name="Byrne P K."/>
        </authorList>
    </citation>
    <scope>NUCLEOTIDE SEQUENCE</scope>
    <source>
        <strain evidence="1">IFO1802</strain>
    </source>
</reference>
<evidence type="ECO:0000313" key="2">
    <source>
        <dbReference type="Proteomes" id="UP001162087"/>
    </source>
</evidence>
<dbReference type="Proteomes" id="UP001162087">
    <property type="component" value="Chromosome 14"/>
</dbReference>
<dbReference type="OrthoDB" id="4039522at2759"/>
<gene>
    <name evidence="1" type="primary">SKDI14G1310</name>
    <name evidence="1" type="ORF">SKDI_14G1310</name>
</gene>